<dbReference type="EMBL" id="VSRR010001195">
    <property type="protein sequence ID" value="MPC23349.1"/>
    <property type="molecule type" value="Genomic_DNA"/>
</dbReference>
<organism evidence="2 3">
    <name type="scientific">Portunus trituberculatus</name>
    <name type="common">Swimming crab</name>
    <name type="synonym">Neptunus trituberculatus</name>
    <dbReference type="NCBI Taxonomy" id="210409"/>
    <lineage>
        <taxon>Eukaryota</taxon>
        <taxon>Metazoa</taxon>
        <taxon>Ecdysozoa</taxon>
        <taxon>Arthropoda</taxon>
        <taxon>Crustacea</taxon>
        <taxon>Multicrustacea</taxon>
        <taxon>Malacostraca</taxon>
        <taxon>Eumalacostraca</taxon>
        <taxon>Eucarida</taxon>
        <taxon>Decapoda</taxon>
        <taxon>Pleocyemata</taxon>
        <taxon>Brachyura</taxon>
        <taxon>Eubrachyura</taxon>
        <taxon>Portunoidea</taxon>
        <taxon>Portunidae</taxon>
        <taxon>Portuninae</taxon>
        <taxon>Portunus</taxon>
    </lineage>
</organism>
<name>A0A5B7DQG5_PORTR</name>
<evidence type="ECO:0000313" key="3">
    <source>
        <dbReference type="Proteomes" id="UP000324222"/>
    </source>
</evidence>
<gene>
    <name evidence="2" type="ORF">E2C01_016393</name>
</gene>
<proteinExistence type="predicted"/>
<comment type="caution">
    <text evidence="2">The sequence shown here is derived from an EMBL/GenBank/DDBJ whole genome shotgun (WGS) entry which is preliminary data.</text>
</comment>
<sequence>MKSALKVSSDVTEKRNTDKSKNEGSTRFAMESHTGVSTQPTPSPVCCNPPLPDYDCPLQAHFCH</sequence>
<reference evidence="2 3" key="1">
    <citation type="submission" date="2019-05" db="EMBL/GenBank/DDBJ databases">
        <title>Another draft genome of Portunus trituberculatus and its Hox gene families provides insights of decapod evolution.</title>
        <authorList>
            <person name="Jeong J.-H."/>
            <person name="Song I."/>
            <person name="Kim S."/>
            <person name="Choi T."/>
            <person name="Kim D."/>
            <person name="Ryu S."/>
            <person name="Kim W."/>
        </authorList>
    </citation>
    <scope>NUCLEOTIDE SEQUENCE [LARGE SCALE GENOMIC DNA]</scope>
    <source>
        <tissue evidence="2">Muscle</tissue>
    </source>
</reference>
<accession>A0A5B7DQG5</accession>
<evidence type="ECO:0000256" key="1">
    <source>
        <dbReference type="SAM" id="MobiDB-lite"/>
    </source>
</evidence>
<feature type="region of interest" description="Disordered" evidence="1">
    <location>
        <begin position="1"/>
        <end position="43"/>
    </location>
</feature>
<dbReference type="AlphaFoldDB" id="A0A5B7DQG5"/>
<evidence type="ECO:0000313" key="2">
    <source>
        <dbReference type="EMBL" id="MPC23349.1"/>
    </source>
</evidence>
<keyword evidence="3" id="KW-1185">Reference proteome</keyword>
<protein>
    <submittedName>
        <fullName evidence="2">Uncharacterized protein</fullName>
    </submittedName>
</protein>
<feature type="compositionally biased region" description="Basic and acidic residues" evidence="1">
    <location>
        <begin position="11"/>
        <end position="24"/>
    </location>
</feature>
<dbReference type="Proteomes" id="UP000324222">
    <property type="component" value="Unassembled WGS sequence"/>
</dbReference>